<dbReference type="InterPro" id="IPR012902">
    <property type="entry name" value="N_methyl_site"/>
</dbReference>
<comment type="similarity">
    <text evidence="2 9">Belongs to the GSP I family.</text>
</comment>
<comment type="subunit">
    <text evidence="9">Type II secretion is composed of four main components: the outer membrane complex, the inner membrane complex, the cytoplasmic secretion ATPase and the periplasm-spanning pseudopilus.</text>
</comment>
<evidence type="ECO:0000256" key="7">
    <source>
        <dbReference type="ARBA" id="ARBA00022989"/>
    </source>
</evidence>
<dbReference type="PANTHER" id="PTHR38779:SF2">
    <property type="entry name" value="TYPE II SECRETION SYSTEM PROTEIN I-RELATED"/>
    <property type="match status" value="1"/>
</dbReference>
<evidence type="ECO:0000256" key="3">
    <source>
        <dbReference type="ARBA" id="ARBA00022475"/>
    </source>
</evidence>
<evidence type="ECO:0000256" key="4">
    <source>
        <dbReference type="ARBA" id="ARBA00022481"/>
    </source>
</evidence>
<evidence type="ECO:0000256" key="8">
    <source>
        <dbReference type="ARBA" id="ARBA00023136"/>
    </source>
</evidence>
<evidence type="ECO:0000313" key="11">
    <source>
        <dbReference type="EMBL" id="MUH73430.1"/>
    </source>
</evidence>
<dbReference type="NCBIfam" id="TIGR01707">
    <property type="entry name" value="gspI"/>
    <property type="match status" value="1"/>
</dbReference>
<evidence type="ECO:0000256" key="5">
    <source>
        <dbReference type="ARBA" id="ARBA00022519"/>
    </source>
</evidence>
<accession>A0A6N8FEL9</accession>
<proteinExistence type="inferred from homology"/>
<feature type="domain" description="Type II secretion system protein GspI C-terminal" evidence="10">
    <location>
        <begin position="62"/>
        <end position="140"/>
    </location>
</feature>
<evidence type="ECO:0000256" key="1">
    <source>
        <dbReference type="ARBA" id="ARBA00004377"/>
    </source>
</evidence>
<keyword evidence="5 9" id="KW-0997">Cell inner membrane</keyword>
<dbReference type="Proteomes" id="UP000439994">
    <property type="component" value="Unassembled WGS sequence"/>
</dbReference>
<feature type="transmembrane region" description="Helical" evidence="9">
    <location>
        <begin position="26"/>
        <end position="46"/>
    </location>
</feature>
<protein>
    <recommendedName>
        <fullName evidence="9">Type II secretion system protein I</fullName>
        <shortName evidence="9">T2SS minor pseudopilin I</shortName>
    </recommendedName>
</protein>
<dbReference type="GO" id="GO:0005886">
    <property type="term" value="C:plasma membrane"/>
    <property type="evidence" value="ECO:0007669"/>
    <property type="project" value="UniProtKB-SubCell"/>
</dbReference>
<dbReference type="SUPFAM" id="SSF54523">
    <property type="entry name" value="Pili subunits"/>
    <property type="match status" value="1"/>
</dbReference>
<dbReference type="InterPro" id="IPR045584">
    <property type="entry name" value="Pilin-like"/>
</dbReference>
<dbReference type="OrthoDB" id="6121517at2"/>
<dbReference type="AlphaFoldDB" id="A0A6N8FEL9"/>
<dbReference type="EMBL" id="WOCD01000005">
    <property type="protein sequence ID" value="MUH73430.1"/>
    <property type="molecule type" value="Genomic_DNA"/>
</dbReference>
<comment type="subcellular location">
    <subcellularLocation>
        <location evidence="1 9">Cell inner membrane</location>
        <topology evidence="1 9">Single-pass membrane protein</topology>
    </subcellularLocation>
</comment>
<keyword evidence="7 9" id="KW-1133">Transmembrane helix</keyword>
<dbReference type="NCBIfam" id="TIGR02532">
    <property type="entry name" value="IV_pilin_GFxxxE"/>
    <property type="match status" value="1"/>
</dbReference>
<dbReference type="GO" id="GO:0015627">
    <property type="term" value="C:type II protein secretion system complex"/>
    <property type="evidence" value="ECO:0007669"/>
    <property type="project" value="UniProtKB-UniRule"/>
</dbReference>
<keyword evidence="8 9" id="KW-0472">Membrane</keyword>
<gene>
    <name evidence="11" type="primary">gspI</name>
    <name evidence="11" type="ORF">GNP35_13620</name>
</gene>
<comment type="function">
    <text evidence="9">Component of the type II secretion system required for the energy-dependent secretion of extracellular factors such as proteases and toxins from the periplasm.</text>
</comment>
<dbReference type="InterPro" id="IPR003413">
    <property type="entry name" value="T2SS_GspI_C"/>
</dbReference>
<dbReference type="PANTHER" id="PTHR38779">
    <property type="entry name" value="TYPE II SECRETION SYSTEM PROTEIN I-RELATED"/>
    <property type="match status" value="1"/>
</dbReference>
<evidence type="ECO:0000313" key="12">
    <source>
        <dbReference type="Proteomes" id="UP000439994"/>
    </source>
</evidence>
<keyword evidence="6 9" id="KW-0812">Transmembrane</keyword>
<dbReference type="InterPro" id="IPR010052">
    <property type="entry name" value="T2SS_protein-GspI"/>
</dbReference>
<name>A0A6N8FEL9_9GAMM</name>
<keyword evidence="3" id="KW-1003">Cell membrane</keyword>
<organism evidence="11 12">
    <name type="scientific">Psychrosphaera haliotis</name>
    <dbReference type="NCBI Taxonomy" id="555083"/>
    <lineage>
        <taxon>Bacteria</taxon>
        <taxon>Pseudomonadati</taxon>
        <taxon>Pseudomonadota</taxon>
        <taxon>Gammaproteobacteria</taxon>
        <taxon>Alteromonadales</taxon>
        <taxon>Pseudoalteromonadaceae</taxon>
        <taxon>Psychrosphaera</taxon>
    </lineage>
</organism>
<keyword evidence="4 9" id="KW-0488">Methylation</keyword>
<keyword evidence="12" id="KW-1185">Reference proteome</keyword>
<comment type="PTM">
    <text evidence="9">Cleaved by prepilin peptidase.</text>
</comment>
<dbReference type="Gene3D" id="3.30.1300.30">
    <property type="entry name" value="GSPII I/J protein-like"/>
    <property type="match status" value="1"/>
</dbReference>
<evidence type="ECO:0000256" key="2">
    <source>
        <dbReference type="ARBA" id="ARBA00008358"/>
    </source>
</evidence>
<dbReference type="GO" id="GO:0015628">
    <property type="term" value="P:protein secretion by the type II secretion system"/>
    <property type="evidence" value="ECO:0007669"/>
    <property type="project" value="UniProtKB-UniRule"/>
</dbReference>
<dbReference type="Pfam" id="PF02501">
    <property type="entry name" value="T2SSI"/>
    <property type="match status" value="1"/>
</dbReference>
<evidence type="ECO:0000256" key="6">
    <source>
        <dbReference type="ARBA" id="ARBA00022692"/>
    </source>
</evidence>
<sequence>MKLLTPPNTVPTAPLNRLPITTRKKVNGFTLVEMLLALAIFAYASASILNVVSQSASNIGLLQQMTFASWVAQNRLTELQVETTWPPKQNHKGEAEMAGLKWFWRQQVVETADPRMRAVTVSVYEFEDSKSSIYDLETYVVQYEPRGKSDD</sequence>
<evidence type="ECO:0000259" key="10">
    <source>
        <dbReference type="Pfam" id="PF02501"/>
    </source>
</evidence>
<reference evidence="11 12" key="1">
    <citation type="submission" date="2019-11" db="EMBL/GenBank/DDBJ databases">
        <title>P. haliotis isolates from Z. marina roots.</title>
        <authorList>
            <person name="Cohen M."/>
            <person name="Jospin G."/>
            <person name="Eisen J.A."/>
            <person name="Coil D.A."/>
        </authorList>
    </citation>
    <scope>NUCLEOTIDE SEQUENCE [LARGE SCALE GENOMIC DNA]</scope>
    <source>
        <strain evidence="11 12">UCD-MCMsp1aY</strain>
    </source>
</reference>
<comment type="caution">
    <text evidence="11">The sequence shown here is derived from an EMBL/GenBank/DDBJ whole genome shotgun (WGS) entry which is preliminary data.</text>
</comment>
<dbReference type="Pfam" id="PF07963">
    <property type="entry name" value="N_methyl"/>
    <property type="match status" value="1"/>
</dbReference>
<dbReference type="RefSeq" id="WP_155696700.1">
    <property type="nucleotide sequence ID" value="NZ_WOCD01000005.1"/>
</dbReference>
<evidence type="ECO:0000256" key="9">
    <source>
        <dbReference type="RuleBase" id="RU368030"/>
    </source>
</evidence>